<sequence length="36" mass="4356">MGSLHLAYTTLRKYIGLKDFTHHHGRRGLKYRCRRL</sequence>
<accession>A0A8S5PBI6</accession>
<protein>
    <submittedName>
        <fullName evidence="1">Uncharacterized protein</fullName>
    </submittedName>
</protein>
<organism evidence="1">
    <name type="scientific">Siphoviridae sp. ct0UO21</name>
    <dbReference type="NCBI Taxonomy" id="2825293"/>
    <lineage>
        <taxon>Viruses</taxon>
        <taxon>Duplodnaviria</taxon>
        <taxon>Heunggongvirae</taxon>
        <taxon>Uroviricota</taxon>
        <taxon>Caudoviricetes</taxon>
    </lineage>
</organism>
<dbReference type="EMBL" id="BK015390">
    <property type="protein sequence ID" value="DAE04543.1"/>
    <property type="molecule type" value="Genomic_DNA"/>
</dbReference>
<name>A0A8S5PBI6_9CAUD</name>
<reference evidence="1" key="1">
    <citation type="journal article" date="2021" name="Proc. Natl. Acad. Sci. U.S.A.">
        <title>A Catalog of Tens of Thousands of Viruses from Human Metagenomes Reveals Hidden Associations with Chronic Diseases.</title>
        <authorList>
            <person name="Tisza M.J."/>
            <person name="Buck C.B."/>
        </authorList>
    </citation>
    <scope>NUCLEOTIDE SEQUENCE</scope>
    <source>
        <strain evidence="1">Ct0UO21</strain>
    </source>
</reference>
<proteinExistence type="predicted"/>
<evidence type="ECO:0000313" key="1">
    <source>
        <dbReference type="EMBL" id="DAE04543.1"/>
    </source>
</evidence>